<dbReference type="PANTHER" id="PTHR43155">
    <property type="entry name" value="CYCLIC DI-GMP PHOSPHODIESTERASE PA4108-RELATED"/>
    <property type="match status" value="1"/>
</dbReference>
<gene>
    <name evidence="4" type="ORF">G4Z02_02625</name>
</gene>
<protein>
    <submittedName>
        <fullName evidence="4">Diguanylate cyclase</fullName>
    </submittedName>
</protein>
<dbReference type="KEGG" id="xcl:G4Z02_02625"/>
<evidence type="ECO:0000259" key="2">
    <source>
        <dbReference type="PROSITE" id="PS50887"/>
    </source>
</evidence>
<dbReference type="InterPro" id="IPR000160">
    <property type="entry name" value="GGDEF_dom"/>
</dbReference>
<feature type="domain" description="PAC" evidence="1">
    <location>
        <begin position="362"/>
        <end position="417"/>
    </location>
</feature>
<dbReference type="InterPro" id="IPR037522">
    <property type="entry name" value="HD_GYP_dom"/>
</dbReference>
<dbReference type="Pfam" id="PF13487">
    <property type="entry name" value="HD_5"/>
    <property type="match status" value="1"/>
</dbReference>
<feature type="domain" description="HD-GYP" evidence="3">
    <location>
        <begin position="715"/>
        <end position="907"/>
    </location>
</feature>
<proteinExistence type="predicted"/>
<dbReference type="SMART" id="SM00471">
    <property type="entry name" value="HDc"/>
    <property type="match status" value="1"/>
</dbReference>
<dbReference type="InterPro" id="IPR003607">
    <property type="entry name" value="HD/PDEase_dom"/>
</dbReference>
<dbReference type="PROSITE" id="PS50887">
    <property type="entry name" value="GGDEF"/>
    <property type="match status" value="1"/>
</dbReference>
<dbReference type="InterPro" id="IPR000700">
    <property type="entry name" value="PAS-assoc_C"/>
</dbReference>
<dbReference type="Pfam" id="PF00990">
    <property type="entry name" value="GGDEF"/>
    <property type="match status" value="1"/>
</dbReference>
<dbReference type="InterPro" id="IPR029787">
    <property type="entry name" value="Nucleotide_cyclase"/>
</dbReference>
<dbReference type="CDD" id="cd00077">
    <property type="entry name" value="HDc"/>
    <property type="match status" value="1"/>
</dbReference>
<dbReference type="AlphaFoldDB" id="A0A7L7KPI0"/>
<dbReference type="SUPFAM" id="SSF109604">
    <property type="entry name" value="HD-domain/PDEase-like"/>
    <property type="match status" value="1"/>
</dbReference>
<accession>A0A7L7KPI0</accession>
<dbReference type="Gene3D" id="1.10.3210.10">
    <property type="entry name" value="Hypothetical protein af1432"/>
    <property type="match status" value="1"/>
</dbReference>
<organism evidence="4 5">
    <name type="scientific">Candidatus Xianfuyuplasma coldseepsis</name>
    <dbReference type="NCBI Taxonomy" id="2782163"/>
    <lineage>
        <taxon>Bacteria</taxon>
        <taxon>Bacillati</taxon>
        <taxon>Mycoplasmatota</taxon>
        <taxon>Mollicutes</taxon>
        <taxon>Candidatus Izemoplasmatales</taxon>
        <taxon>Candidatus Izemoplasmataceae</taxon>
        <taxon>Candidatus Xianfuyuplasma</taxon>
    </lineage>
</organism>
<evidence type="ECO:0000313" key="5">
    <source>
        <dbReference type="Proteomes" id="UP000514720"/>
    </source>
</evidence>
<feature type="domain" description="GGDEF" evidence="2">
    <location>
        <begin position="593"/>
        <end position="725"/>
    </location>
</feature>
<keyword evidence="5" id="KW-1185">Reference proteome</keyword>
<dbReference type="CDD" id="cd01949">
    <property type="entry name" value="GGDEF"/>
    <property type="match status" value="1"/>
</dbReference>
<dbReference type="InterPro" id="IPR043128">
    <property type="entry name" value="Rev_trsase/Diguanyl_cyclase"/>
</dbReference>
<dbReference type="EMBL" id="CP048914">
    <property type="protein sequence ID" value="QMS84690.1"/>
    <property type="molecule type" value="Genomic_DNA"/>
</dbReference>
<dbReference type="RefSeq" id="WP_258878309.1">
    <property type="nucleotide sequence ID" value="NZ_CP048914.1"/>
</dbReference>
<dbReference type="PROSITE" id="PS51832">
    <property type="entry name" value="HD_GYP"/>
    <property type="match status" value="1"/>
</dbReference>
<dbReference type="SUPFAM" id="SSF55073">
    <property type="entry name" value="Nucleotide cyclase"/>
    <property type="match status" value="1"/>
</dbReference>
<sequence>MPTKRTLNEQNSVKFFNTSINTMDDGVGILQINRQSNMVMFDFNAVLLFRFDGLYADVEYAVHHNNIPRDFQQILQKILTSTLHREFNVEYSHIIEDVDYQFNIKPEQTNEDMITCTVFCYNKLLETEEHIDMFGDVVGSGLSMFAGSTWWHDYDKGSEYFYSSDVSPKILGIPLATNKMYQVSEFGNVRDKGRIVSELYDESIEHEIMAFRNLRDNKTDYFAARTPVVTKDDKIVWVEAYGKCLLRYPDGTPRFVIAIDIYLTDIYEEKIQLELITSLIDKGLINSNVGIWYHQRHYLEGKYYFTKSYQTLMSSERTYKDETITDILDDQIKRMKADGRGYEKYLHEFRSLHNSIYMDGIDKYKIVIPNYKDANTFNWIEIRGTVIERDDEGHVLLFVGVNVDVTESFLRNRELERLRIMNERLTLAENLAVQTRGLMVWYHEIEPSQFNQRIYGNEMFQRQLGVKRTDDGNIDLHQLWHTLLNDSPEAIQMNQELKQRFNDIYRNKISSFQNIVAKHKNMDTGEIKYIEHSCEIAEYHTDGSIKLLGGILLDVTKQVLNQQRIQYLADYDTLSDLYNRNYFERYIDERLPDTYSILIFDLDGLKLINDAFGHIEGDRIIKQLAQFLKNTFSDALFIARIGGDEFAVLTEDVDFDRVTDKANQLEAAIDAFNNESDIEMNVSKGGKQVINNDLTFERAFIQAENIMYRRKLNNRSSRKSKVLESLMETLNGITGETKEHCERVSTLAEQTMRGLHRIRSSEIEDINLLGMVHDIGKITIPDGLLNKPGKLTDSEFEIVKKHSEAGYKIIRNITSSDDVCDGVLFHHERFDGGGYPQGLKGEDIPIFARVIAVVDAYDAMTHDRIYHQKMSQEKAVQELLKNSGTQFDPQVVHAFLKHCLNIEPKSD</sequence>
<dbReference type="NCBIfam" id="TIGR00254">
    <property type="entry name" value="GGDEF"/>
    <property type="match status" value="1"/>
</dbReference>
<dbReference type="PANTHER" id="PTHR43155:SF2">
    <property type="entry name" value="CYCLIC DI-GMP PHOSPHODIESTERASE PA4108"/>
    <property type="match status" value="1"/>
</dbReference>
<evidence type="ECO:0000259" key="1">
    <source>
        <dbReference type="PROSITE" id="PS50113"/>
    </source>
</evidence>
<reference evidence="4 5" key="1">
    <citation type="submission" date="2020-02" db="EMBL/GenBank/DDBJ databases">
        <authorList>
            <person name="Zheng R.K."/>
            <person name="Sun C.M."/>
        </authorList>
    </citation>
    <scope>NUCLEOTIDE SEQUENCE [LARGE SCALE GENOMIC DNA]</scope>
    <source>
        <strain evidence="5">zrk13</strain>
    </source>
</reference>
<dbReference type="PROSITE" id="PS50113">
    <property type="entry name" value="PAC"/>
    <property type="match status" value="1"/>
</dbReference>
<name>A0A7L7KPI0_9MOLU</name>
<dbReference type="SMART" id="SM00267">
    <property type="entry name" value="GGDEF"/>
    <property type="match status" value="1"/>
</dbReference>
<evidence type="ECO:0000259" key="3">
    <source>
        <dbReference type="PROSITE" id="PS51832"/>
    </source>
</evidence>
<dbReference type="Proteomes" id="UP000514720">
    <property type="component" value="Chromosome"/>
</dbReference>
<evidence type="ECO:0000313" key="4">
    <source>
        <dbReference type="EMBL" id="QMS84690.1"/>
    </source>
</evidence>
<dbReference type="Gene3D" id="3.30.70.270">
    <property type="match status" value="1"/>
</dbReference>